<keyword evidence="4" id="KW-1185">Reference proteome</keyword>
<feature type="non-terminal residue" evidence="3">
    <location>
        <position position="1"/>
    </location>
</feature>
<accession>A0A8J4UPV4</accession>
<dbReference type="AlphaFoldDB" id="A0A8J4UPV4"/>
<comment type="caution">
    <text evidence="3">The sequence shown here is derived from an EMBL/GenBank/DDBJ whole genome shotgun (WGS) entry which is preliminary data.</text>
</comment>
<evidence type="ECO:0000256" key="2">
    <source>
        <dbReference type="ARBA" id="ARBA00017657"/>
    </source>
</evidence>
<protein>
    <recommendedName>
        <fullName evidence="2">Protein FAM136A</fullName>
    </recommendedName>
</protein>
<gene>
    <name evidence="3" type="ORF">DAT39_010349</name>
</gene>
<name>A0A8J4UPV4_CLAMG</name>
<reference evidence="3" key="1">
    <citation type="submission" date="2020-07" db="EMBL/GenBank/DDBJ databases">
        <title>Clarias magur genome sequencing, assembly and annotation.</title>
        <authorList>
            <person name="Kushwaha B."/>
            <person name="Kumar R."/>
            <person name="Das P."/>
            <person name="Joshi C.G."/>
            <person name="Kumar D."/>
            <person name="Nagpure N.S."/>
            <person name="Pandey M."/>
            <person name="Agarwal S."/>
            <person name="Srivastava S."/>
            <person name="Singh M."/>
            <person name="Sahoo L."/>
            <person name="Jayasankar P."/>
            <person name="Meher P.K."/>
            <person name="Koringa P.G."/>
            <person name="Iquebal M.A."/>
            <person name="Das S.P."/>
            <person name="Bit A."/>
            <person name="Patnaik S."/>
            <person name="Patel N."/>
            <person name="Shah T.M."/>
            <person name="Hinsu A."/>
            <person name="Jena J.K."/>
        </authorList>
    </citation>
    <scope>NUCLEOTIDE SEQUENCE</scope>
    <source>
        <strain evidence="3">CIFAMagur01</strain>
        <tissue evidence="3">Testis</tissue>
    </source>
</reference>
<proteinExistence type="inferred from homology"/>
<dbReference type="InterPro" id="IPR008560">
    <property type="entry name" value="DUF842_euk"/>
</dbReference>
<dbReference type="EMBL" id="QNUK01000150">
    <property type="protein sequence ID" value="KAF5899960.1"/>
    <property type="molecule type" value="Genomic_DNA"/>
</dbReference>
<evidence type="ECO:0000313" key="4">
    <source>
        <dbReference type="Proteomes" id="UP000727407"/>
    </source>
</evidence>
<dbReference type="OrthoDB" id="9975421at2759"/>
<comment type="similarity">
    <text evidence="1">Belongs to the FAM136 family.</text>
</comment>
<organism evidence="3 4">
    <name type="scientific">Clarias magur</name>
    <name type="common">Asian catfish</name>
    <name type="synonym">Macropteronotus magur</name>
    <dbReference type="NCBI Taxonomy" id="1594786"/>
    <lineage>
        <taxon>Eukaryota</taxon>
        <taxon>Metazoa</taxon>
        <taxon>Chordata</taxon>
        <taxon>Craniata</taxon>
        <taxon>Vertebrata</taxon>
        <taxon>Euteleostomi</taxon>
        <taxon>Actinopterygii</taxon>
        <taxon>Neopterygii</taxon>
        <taxon>Teleostei</taxon>
        <taxon>Ostariophysi</taxon>
        <taxon>Siluriformes</taxon>
        <taxon>Clariidae</taxon>
        <taxon>Clarias</taxon>
    </lineage>
</organism>
<dbReference type="Pfam" id="PF05811">
    <property type="entry name" value="DUF842"/>
    <property type="match status" value="1"/>
</dbReference>
<evidence type="ECO:0000256" key="1">
    <source>
        <dbReference type="ARBA" id="ARBA00009952"/>
    </source>
</evidence>
<dbReference type="GO" id="GO:0005737">
    <property type="term" value="C:cytoplasm"/>
    <property type="evidence" value="ECO:0007669"/>
    <property type="project" value="TreeGrafter"/>
</dbReference>
<dbReference type="PANTHER" id="PTHR21096:SF0">
    <property type="entry name" value="PROTEIN FAM136A"/>
    <property type="match status" value="1"/>
</dbReference>
<sequence length="76" mass="8816">MAEAQQARVHHAVEEMVQSLERDHIRKMQGRMFRCSAECCERTTDSMSQVHECIERCHTPLAKAQGLVTNELEKFQ</sequence>
<evidence type="ECO:0000313" key="3">
    <source>
        <dbReference type="EMBL" id="KAF5899960.1"/>
    </source>
</evidence>
<dbReference type="Proteomes" id="UP000727407">
    <property type="component" value="Unassembled WGS sequence"/>
</dbReference>
<dbReference type="PANTHER" id="PTHR21096">
    <property type="entry name" value="PROTEIN FAM136A"/>
    <property type="match status" value="1"/>
</dbReference>